<dbReference type="KEGG" id="paun:MJA45_26300"/>
<gene>
    <name evidence="3" type="ORF">MJA45_26300</name>
</gene>
<dbReference type="InterPro" id="IPR013096">
    <property type="entry name" value="Cupin_2"/>
</dbReference>
<dbReference type="Gene3D" id="2.60.120.10">
    <property type="entry name" value="Jelly Rolls"/>
    <property type="match status" value="1"/>
</dbReference>
<dbReference type="GO" id="GO:0046872">
    <property type="term" value="F:metal ion binding"/>
    <property type="evidence" value="ECO:0007669"/>
    <property type="project" value="UniProtKB-KW"/>
</dbReference>
<dbReference type="SUPFAM" id="SSF51182">
    <property type="entry name" value="RmlC-like cupins"/>
    <property type="match status" value="1"/>
</dbReference>
<evidence type="ECO:0000256" key="1">
    <source>
        <dbReference type="ARBA" id="ARBA00022723"/>
    </source>
</evidence>
<evidence type="ECO:0000313" key="3">
    <source>
        <dbReference type="EMBL" id="WNQ11071.1"/>
    </source>
</evidence>
<organism evidence="3 4">
    <name type="scientific">Paenibacillus aurantius</name>
    <dbReference type="NCBI Taxonomy" id="2918900"/>
    <lineage>
        <taxon>Bacteria</taxon>
        <taxon>Bacillati</taxon>
        <taxon>Bacillota</taxon>
        <taxon>Bacilli</taxon>
        <taxon>Bacillales</taxon>
        <taxon>Paenibacillaceae</taxon>
        <taxon>Paenibacillus</taxon>
    </lineage>
</organism>
<dbReference type="Proteomes" id="UP001305702">
    <property type="component" value="Chromosome"/>
</dbReference>
<evidence type="ECO:0000313" key="4">
    <source>
        <dbReference type="Proteomes" id="UP001305702"/>
    </source>
</evidence>
<dbReference type="InterPro" id="IPR014710">
    <property type="entry name" value="RmlC-like_jellyroll"/>
</dbReference>
<reference evidence="3 4" key="1">
    <citation type="submission" date="2022-02" db="EMBL/GenBank/DDBJ databases">
        <title>Paenibacillus sp. MBLB1776 Whole Genome Shotgun Sequencing.</title>
        <authorList>
            <person name="Hwang C.Y."/>
            <person name="Cho E.-S."/>
            <person name="Seo M.-J."/>
        </authorList>
    </citation>
    <scope>NUCLEOTIDE SEQUENCE [LARGE SCALE GENOMIC DNA]</scope>
    <source>
        <strain evidence="3 4">MBLB1776</strain>
    </source>
</reference>
<sequence length="114" mass="13014">MKTSRQTAEHYIWGETCDGWHLVKQPGMSVIQERMPPGTFEVRHYHGKARQFFYVLNGEAVLELDRTEYTLVGGEGLEVPPGTPHQMKNRSEAEVEFLVISSPSTAEDRHLTEK</sequence>
<dbReference type="Pfam" id="PF07883">
    <property type="entry name" value="Cupin_2"/>
    <property type="match status" value="1"/>
</dbReference>
<dbReference type="AlphaFoldDB" id="A0AA96LFC2"/>
<dbReference type="PANTHER" id="PTHR35848:SF9">
    <property type="entry name" value="SLL1358 PROTEIN"/>
    <property type="match status" value="1"/>
</dbReference>
<dbReference type="PANTHER" id="PTHR35848">
    <property type="entry name" value="OXALATE-BINDING PROTEIN"/>
    <property type="match status" value="1"/>
</dbReference>
<keyword evidence="4" id="KW-1185">Reference proteome</keyword>
<keyword evidence="1" id="KW-0479">Metal-binding</keyword>
<feature type="domain" description="Cupin type-2" evidence="2">
    <location>
        <begin position="33"/>
        <end position="100"/>
    </location>
</feature>
<dbReference type="RefSeq" id="WP_315604847.1">
    <property type="nucleotide sequence ID" value="NZ_CP130318.1"/>
</dbReference>
<evidence type="ECO:0000259" key="2">
    <source>
        <dbReference type="Pfam" id="PF07883"/>
    </source>
</evidence>
<dbReference type="EMBL" id="CP130318">
    <property type="protein sequence ID" value="WNQ11071.1"/>
    <property type="molecule type" value="Genomic_DNA"/>
</dbReference>
<protein>
    <submittedName>
        <fullName evidence="3">Cupin domain-containing protein</fullName>
    </submittedName>
</protein>
<dbReference type="InterPro" id="IPR011051">
    <property type="entry name" value="RmlC_Cupin_sf"/>
</dbReference>
<accession>A0AA96LFC2</accession>
<dbReference type="InterPro" id="IPR051610">
    <property type="entry name" value="GPI/OXD"/>
</dbReference>
<name>A0AA96LFC2_9BACL</name>
<proteinExistence type="predicted"/>